<name>A0ABW2TYH6_9BACT</name>
<dbReference type="PANTHER" id="PTHR10161:SF14">
    <property type="entry name" value="TARTRATE-RESISTANT ACID PHOSPHATASE TYPE 5"/>
    <property type="match status" value="1"/>
</dbReference>
<keyword evidence="1" id="KW-0732">Signal</keyword>
<dbReference type="PANTHER" id="PTHR10161">
    <property type="entry name" value="TARTRATE-RESISTANT ACID PHOSPHATASE TYPE 5"/>
    <property type="match status" value="1"/>
</dbReference>
<organism evidence="3 4">
    <name type="scientific">Hymenobacter humi</name>
    <dbReference type="NCBI Taxonomy" id="1411620"/>
    <lineage>
        <taxon>Bacteria</taxon>
        <taxon>Pseudomonadati</taxon>
        <taxon>Bacteroidota</taxon>
        <taxon>Cytophagia</taxon>
        <taxon>Cytophagales</taxon>
        <taxon>Hymenobacteraceae</taxon>
        <taxon>Hymenobacter</taxon>
    </lineage>
</organism>
<keyword evidence="2" id="KW-0378">Hydrolase</keyword>
<dbReference type="Gene3D" id="3.60.21.10">
    <property type="match status" value="2"/>
</dbReference>
<dbReference type="Proteomes" id="UP001596513">
    <property type="component" value="Unassembled WGS sequence"/>
</dbReference>
<dbReference type="SUPFAM" id="SSF56300">
    <property type="entry name" value="Metallo-dependent phosphatases"/>
    <property type="match status" value="1"/>
</dbReference>
<proteinExistence type="predicted"/>
<sequence length="349" mass="38993">MRKQMMAAGAKSTTIYLGDNIYEYGMPEEGAYDRKEAERRLRDQMDILRGYKGEKYMIPGNHDWKQGLQGGLEQVLREQRFAENYMAKDSTAFSYTGDFITPSNGCPGPYEIRLQDDLVLITINSQWFLTQQSERPYGADGGCGVDDETDFMAQLEDIMARNADKNIMVVGHHPLFSDGVHGGYFTLGDHIFPLSIVRKYAFLPLPIIGSIYPFARKYGGISQDLAYPAYQAYKQGLLNIFNKYPNVVYAAGHEHNLQYFKEGTTHHIVSGSGCKTQHVKPGDGGAALFSDKEKGFARVNYYDDGQVWTEYFVPEGKGERARLVYHPAVCQNHRAGGHGRAGSAPHAAG</sequence>
<dbReference type="RefSeq" id="WP_380199838.1">
    <property type="nucleotide sequence ID" value="NZ_JBHTEK010000001.1"/>
</dbReference>
<dbReference type="InterPro" id="IPR029052">
    <property type="entry name" value="Metallo-depent_PP-like"/>
</dbReference>
<evidence type="ECO:0000256" key="2">
    <source>
        <dbReference type="ARBA" id="ARBA00022801"/>
    </source>
</evidence>
<accession>A0ABW2TYH6</accession>
<keyword evidence="4" id="KW-1185">Reference proteome</keyword>
<protein>
    <submittedName>
        <fullName evidence="3">Metallophosphoesterase</fullName>
    </submittedName>
</protein>
<evidence type="ECO:0000313" key="3">
    <source>
        <dbReference type="EMBL" id="MFC7666275.1"/>
    </source>
</evidence>
<dbReference type="InterPro" id="IPR051558">
    <property type="entry name" value="Metallophosphoesterase_PAP"/>
</dbReference>
<gene>
    <name evidence="3" type="ORF">ACFQT0_01655</name>
</gene>
<evidence type="ECO:0000256" key="1">
    <source>
        <dbReference type="ARBA" id="ARBA00022729"/>
    </source>
</evidence>
<evidence type="ECO:0000313" key="4">
    <source>
        <dbReference type="Proteomes" id="UP001596513"/>
    </source>
</evidence>
<comment type="caution">
    <text evidence="3">The sequence shown here is derived from an EMBL/GenBank/DDBJ whole genome shotgun (WGS) entry which is preliminary data.</text>
</comment>
<reference evidence="4" key="1">
    <citation type="journal article" date="2019" name="Int. J. Syst. Evol. Microbiol.">
        <title>The Global Catalogue of Microorganisms (GCM) 10K type strain sequencing project: providing services to taxonomists for standard genome sequencing and annotation.</title>
        <authorList>
            <consortium name="The Broad Institute Genomics Platform"/>
            <consortium name="The Broad Institute Genome Sequencing Center for Infectious Disease"/>
            <person name="Wu L."/>
            <person name="Ma J."/>
        </authorList>
    </citation>
    <scope>NUCLEOTIDE SEQUENCE [LARGE SCALE GENOMIC DNA]</scope>
    <source>
        <strain evidence="4">JCM 19635</strain>
    </source>
</reference>
<dbReference type="EMBL" id="JBHTEK010000001">
    <property type="protein sequence ID" value="MFC7666275.1"/>
    <property type="molecule type" value="Genomic_DNA"/>
</dbReference>